<dbReference type="Proteomes" id="UP000286701">
    <property type="component" value="Unassembled WGS sequence"/>
</dbReference>
<evidence type="ECO:0000256" key="1">
    <source>
        <dbReference type="ARBA" id="ARBA00008635"/>
    </source>
</evidence>
<dbReference type="OrthoDB" id="119432at2"/>
<evidence type="ECO:0000313" key="5">
    <source>
        <dbReference type="Proteomes" id="UP000286701"/>
    </source>
</evidence>
<reference evidence="4 5" key="1">
    <citation type="submission" date="2019-01" db="EMBL/GenBank/DDBJ databases">
        <title>Mucilaginibacter antarcticum sp. nov., isolated from antarctic soil.</title>
        <authorList>
            <person name="Yan Y.-Q."/>
            <person name="Du Z.-J."/>
        </authorList>
    </citation>
    <scope>NUCLEOTIDE SEQUENCE [LARGE SCALE GENOMIC DNA]</scope>
    <source>
        <strain evidence="4 5">F01003</strain>
    </source>
</reference>
<protein>
    <submittedName>
        <fullName evidence="4">Damage-inducible protein DinB</fullName>
    </submittedName>
</protein>
<dbReference type="GO" id="GO:0046872">
    <property type="term" value="F:metal ion binding"/>
    <property type="evidence" value="ECO:0007669"/>
    <property type="project" value="UniProtKB-KW"/>
</dbReference>
<name>A0A444MPK7_9SPHI</name>
<sequence length="172" mass="19287">MENQLIETTNTDVAVITADELLKHWQGHRKLSRKVLDAFPENDLFGFSIGGMRTYAGLAKEMIGLASGGINGVVTGDWSTKPELDYFNPTADIKSKAELLAAWDEVTEQLDTLWSQIPADHFTDTVKAFGQFDNTVIGTILYFIDNEIHHRGQGTVYLRALGIEPPAFWDRW</sequence>
<accession>A0A444MPK7</accession>
<dbReference type="RefSeq" id="WP_128534133.1">
    <property type="nucleotide sequence ID" value="NZ_SBIW01000004.1"/>
</dbReference>
<proteinExistence type="inferred from homology"/>
<comment type="caution">
    <text evidence="4">The sequence shown here is derived from an EMBL/GenBank/DDBJ whole genome shotgun (WGS) entry which is preliminary data.</text>
</comment>
<gene>
    <name evidence="4" type="ORF">EPL05_11640</name>
</gene>
<evidence type="ECO:0000256" key="2">
    <source>
        <dbReference type="ARBA" id="ARBA00022723"/>
    </source>
</evidence>
<evidence type="ECO:0000313" key="4">
    <source>
        <dbReference type="EMBL" id="RWY52546.1"/>
    </source>
</evidence>
<evidence type="ECO:0000256" key="3">
    <source>
        <dbReference type="PIRSR" id="PIRSR607837-1"/>
    </source>
</evidence>
<dbReference type="AlphaFoldDB" id="A0A444MPK7"/>
<comment type="similarity">
    <text evidence="1">Belongs to the DinB family.</text>
</comment>
<keyword evidence="2 3" id="KW-0479">Metal-binding</keyword>
<dbReference type="Gene3D" id="1.20.120.450">
    <property type="entry name" value="dinb family like domain"/>
    <property type="match status" value="1"/>
</dbReference>
<feature type="binding site" evidence="3">
    <location>
        <position position="150"/>
    </location>
    <ligand>
        <name>a divalent metal cation</name>
        <dbReference type="ChEBI" id="CHEBI:60240"/>
    </ligand>
</feature>
<keyword evidence="5" id="KW-1185">Reference proteome</keyword>
<dbReference type="InterPro" id="IPR007837">
    <property type="entry name" value="DinB"/>
</dbReference>
<dbReference type="EMBL" id="SBIW01000004">
    <property type="protein sequence ID" value="RWY52546.1"/>
    <property type="molecule type" value="Genomic_DNA"/>
</dbReference>
<dbReference type="InterPro" id="IPR034660">
    <property type="entry name" value="DinB/YfiT-like"/>
</dbReference>
<dbReference type="SUPFAM" id="SSF109854">
    <property type="entry name" value="DinB/YfiT-like putative metalloenzymes"/>
    <property type="match status" value="1"/>
</dbReference>
<organism evidence="4 5">
    <name type="scientific">Mucilaginibacter gilvus</name>
    <dbReference type="NCBI Taxonomy" id="2305909"/>
    <lineage>
        <taxon>Bacteria</taxon>
        <taxon>Pseudomonadati</taxon>
        <taxon>Bacteroidota</taxon>
        <taxon>Sphingobacteriia</taxon>
        <taxon>Sphingobacteriales</taxon>
        <taxon>Sphingobacteriaceae</taxon>
        <taxon>Mucilaginibacter</taxon>
    </lineage>
</organism>
<dbReference type="Pfam" id="PF05163">
    <property type="entry name" value="DinB"/>
    <property type="match status" value="1"/>
</dbReference>